<dbReference type="Proteomes" id="UP000886188">
    <property type="component" value="Unassembled WGS sequence"/>
</dbReference>
<evidence type="ECO:0000256" key="1">
    <source>
        <dbReference type="SAM" id="SignalP"/>
    </source>
</evidence>
<dbReference type="RefSeq" id="WP_304185619.1">
    <property type="nucleotide sequence ID" value="NZ_DRGM01000210.1"/>
</dbReference>
<dbReference type="EMBL" id="DRGM01000210">
    <property type="protein sequence ID" value="HEA19073.1"/>
    <property type="molecule type" value="Genomic_DNA"/>
</dbReference>
<comment type="caution">
    <text evidence="2">The sequence shown here is derived from an EMBL/GenBank/DDBJ whole genome shotgun (WGS) entry which is preliminary data.</text>
</comment>
<name>A0A7V1GGR1_9GAMM</name>
<reference evidence="2" key="1">
    <citation type="journal article" date="2020" name="mSystems">
        <title>Genome- and Community-Level Interaction Insights into Carbon Utilization and Element Cycling Functions of Hydrothermarchaeota in Hydrothermal Sediment.</title>
        <authorList>
            <person name="Zhou Z."/>
            <person name="Liu Y."/>
            <person name="Xu W."/>
            <person name="Pan J."/>
            <person name="Luo Z.H."/>
            <person name="Li M."/>
        </authorList>
    </citation>
    <scope>NUCLEOTIDE SEQUENCE [LARGE SCALE GENOMIC DNA]</scope>
    <source>
        <strain evidence="2">HyVt-346</strain>
    </source>
</reference>
<protein>
    <submittedName>
        <fullName evidence="2">Uncharacterized protein</fullName>
    </submittedName>
</protein>
<evidence type="ECO:0000313" key="2">
    <source>
        <dbReference type="EMBL" id="HEA19073.1"/>
    </source>
</evidence>
<dbReference type="AlphaFoldDB" id="A0A7V1GGR1"/>
<feature type="chain" id="PRO_5031192700" evidence="1">
    <location>
        <begin position="22"/>
        <end position="284"/>
    </location>
</feature>
<sequence>MKAKYLLLTTSIMALSNAALAYDNIPYGCTHKKHIDYSDGNNNLAGSIESGLNAVYGGINNQWSYLDWGSFIYNVNSLVSSGADIEISGPDYVVQGEPARFKADLPYEPNNFLRSVNFGTSEYNSKVKKKSDWDANAYAQLSFDYTYGEGLAWSVYSDDICSTKSVMVQKRPSIEKLSLGKYGNLIDVTVSYSVDKYSKAKISNQSPRIKFRYVSEEGELNVSDWVEVSLNSSVHSIRLSTQYAGTFRVTAIINDGTYTESLYLGNVTVGGSPHRPCPQCHPDV</sequence>
<accession>A0A7V1GGR1</accession>
<feature type="signal peptide" evidence="1">
    <location>
        <begin position="1"/>
        <end position="21"/>
    </location>
</feature>
<keyword evidence="1" id="KW-0732">Signal</keyword>
<organism evidence="2">
    <name type="scientific">Pseudoalteromonas prydzensis</name>
    <dbReference type="NCBI Taxonomy" id="182141"/>
    <lineage>
        <taxon>Bacteria</taxon>
        <taxon>Pseudomonadati</taxon>
        <taxon>Pseudomonadota</taxon>
        <taxon>Gammaproteobacteria</taxon>
        <taxon>Alteromonadales</taxon>
        <taxon>Pseudoalteromonadaceae</taxon>
        <taxon>Pseudoalteromonas</taxon>
    </lineage>
</organism>
<proteinExistence type="predicted"/>
<gene>
    <name evidence="2" type="ORF">ENH88_22015</name>
</gene>